<name>A0AAF0U9B3_SOLVR</name>
<gene>
    <name evidence="1" type="ORF">MTR67_035008</name>
</gene>
<proteinExistence type="predicted"/>
<dbReference type="AlphaFoldDB" id="A0AAF0U9B3"/>
<reference evidence="1" key="1">
    <citation type="submission" date="2023-08" db="EMBL/GenBank/DDBJ databases">
        <title>A de novo genome assembly of Solanum verrucosum Schlechtendal, a Mexican diploid species geographically isolated from the other diploid A-genome species in potato relatives.</title>
        <authorList>
            <person name="Hosaka K."/>
        </authorList>
    </citation>
    <scope>NUCLEOTIDE SEQUENCE</scope>
    <source>
        <tissue evidence="1">Young leaves</tissue>
    </source>
</reference>
<evidence type="ECO:0000313" key="2">
    <source>
        <dbReference type="Proteomes" id="UP001234989"/>
    </source>
</evidence>
<evidence type="ECO:0000313" key="1">
    <source>
        <dbReference type="EMBL" id="WMV41623.1"/>
    </source>
</evidence>
<keyword evidence="2" id="KW-1185">Reference proteome</keyword>
<sequence>MEWFSSISSPLMTVTQNKDDDTSVLYHPTKENVVVEALRQLSMASVAHVKDDMNGLGRDLHRLAQLGVWFVFSNEGGGIVCNGSKSSFVLDVKVKKDLDSITVDLKKSVSEKAIEAFFQWAR</sequence>
<accession>A0AAF0U9B3</accession>
<dbReference type="EMBL" id="CP133619">
    <property type="protein sequence ID" value="WMV41623.1"/>
    <property type="molecule type" value="Genomic_DNA"/>
</dbReference>
<dbReference type="Proteomes" id="UP001234989">
    <property type="component" value="Chromosome 8"/>
</dbReference>
<organism evidence="1 2">
    <name type="scientific">Solanum verrucosum</name>
    <dbReference type="NCBI Taxonomy" id="315347"/>
    <lineage>
        <taxon>Eukaryota</taxon>
        <taxon>Viridiplantae</taxon>
        <taxon>Streptophyta</taxon>
        <taxon>Embryophyta</taxon>
        <taxon>Tracheophyta</taxon>
        <taxon>Spermatophyta</taxon>
        <taxon>Magnoliopsida</taxon>
        <taxon>eudicotyledons</taxon>
        <taxon>Gunneridae</taxon>
        <taxon>Pentapetalae</taxon>
        <taxon>asterids</taxon>
        <taxon>lamiids</taxon>
        <taxon>Solanales</taxon>
        <taxon>Solanaceae</taxon>
        <taxon>Solanoideae</taxon>
        <taxon>Solaneae</taxon>
        <taxon>Solanum</taxon>
    </lineage>
</organism>
<protein>
    <submittedName>
        <fullName evidence="1">Uncharacterized protein</fullName>
    </submittedName>
</protein>